<dbReference type="Proteomes" id="UP000183642">
    <property type="component" value="Unassembled WGS sequence"/>
</dbReference>
<dbReference type="NCBIfam" id="TIGR02246">
    <property type="entry name" value="SgcJ/EcaC family oxidoreductase"/>
    <property type="match status" value="1"/>
</dbReference>
<organism evidence="2 3">
    <name type="scientific">Geodermatophilus obscurus</name>
    <dbReference type="NCBI Taxonomy" id="1861"/>
    <lineage>
        <taxon>Bacteria</taxon>
        <taxon>Bacillati</taxon>
        <taxon>Actinomycetota</taxon>
        <taxon>Actinomycetes</taxon>
        <taxon>Geodermatophilales</taxon>
        <taxon>Geodermatophilaceae</taxon>
        <taxon>Geodermatophilus</taxon>
    </lineage>
</organism>
<evidence type="ECO:0000259" key="1">
    <source>
        <dbReference type="Pfam" id="PF14534"/>
    </source>
</evidence>
<feature type="domain" description="DUF4440" evidence="1">
    <location>
        <begin position="11"/>
        <end position="122"/>
    </location>
</feature>
<dbReference type="RefSeq" id="WP_075014895.1">
    <property type="nucleotide sequence ID" value="NZ_FOWE01000009.1"/>
</dbReference>
<name>A0A1I5HD15_9ACTN</name>
<dbReference type="InterPro" id="IPR027843">
    <property type="entry name" value="DUF4440"/>
</dbReference>
<proteinExistence type="predicted"/>
<dbReference type="SUPFAM" id="SSF54427">
    <property type="entry name" value="NTF2-like"/>
    <property type="match status" value="1"/>
</dbReference>
<dbReference type="InterPro" id="IPR032710">
    <property type="entry name" value="NTF2-like_dom_sf"/>
</dbReference>
<dbReference type="InterPro" id="IPR011944">
    <property type="entry name" value="Steroid_delta5-4_isomerase"/>
</dbReference>
<dbReference type="AlphaFoldDB" id="A0A1I5HD15"/>
<protein>
    <recommendedName>
        <fullName evidence="1">DUF4440 domain-containing protein</fullName>
    </recommendedName>
</protein>
<dbReference type="OrthoDB" id="9803476at2"/>
<evidence type="ECO:0000313" key="3">
    <source>
        <dbReference type="Proteomes" id="UP000183642"/>
    </source>
</evidence>
<dbReference type="Gene3D" id="3.10.450.50">
    <property type="match status" value="1"/>
</dbReference>
<gene>
    <name evidence="2" type="ORF">SAMN05660359_03587</name>
</gene>
<dbReference type="EMBL" id="FOWE01000009">
    <property type="protein sequence ID" value="SFO46079.1"/>
    <property type="molecule type" value="Genomic_DNA"/>
</dbReference>
<reference evidence="3" key="1">
    <citation type="submission" date="2016-10" db="EMBL/GenBank/DDBJ databases">
        <authorList>
            <person name="Varghese N."/>
            <person name="Submissions S."/>
        </authorList>
    </citation>
    <scope>NUCLEOTIDE SEQUENCE [LARGE SCALE GENOMIC DNA]</scope>
    <source>
        <strain evidence="3">DSM 43161</strain>
    </source>
</reference>
<keyword evidence="3" id="KW-1185">Reference proteome</keyword>
<accession>A0A1I5HD15</accession>
<evidence type="ECO:0000313" key="2">
    <source>
        <dbReference type="EMBL" id="SFO46079.1"/>
    </source>
</evidence>
<dbReference type="Pfam" id="PF14534">
    <property type="entry name" value="DUF4440"/>
    <property type="match status" value="1"/>
</dbReference>
<sequence length="155" mass="16402">MTSAHPYDAQIRALYADFVDGWNRRSGAAVAAVFADDGDMVGYDGTTVSGRLSIASDLRRVFGSHPTATYVAVVRSVRAVTDGVAVLLAHAGMIPPGEDDVDPGLHSIHTLVAVDEGGGRWKTTLFQATPAAWLGRRDAREALTAELRGLLATAR</sequence>